<dbReference type="SUPFAM" id="SSF56784">
    <property type="entry name" value="HAD-like"/>
    <property type="match status" value="1"/>
</dbReference>
<dbReference type="InterPro" id="IPR050365">
    <property type="entry name" value="TIM50"/>
</dbReference>
<feature type="active site" description="4-aspartylphosphate intermediate" evidence="9">
    <location>
        <position position="20"/>
    </location>
</feature>
<reference evidence="12 13" key="1">
    <citation type="journal article" date="2008" name="Nature">
        <title>The Trichoplax genome and the nature of placozoans.</title>
        <authorList>
            <person name="Srivastava M."/>
            <person name="Begovic E."/>
            <person name="Chapman J."/>
            <person name="Putnam N.H."/>
            <person name="Hellsten U."/>
            <person name="Kawashima T."/>
            <person name="Kuo A."/>
            <person name="Mitros T."/>
            <person name="Salamov A."/>
            <person name="Carpenter M.L."/>
            <person name="Signorovitch A.Y."/>
            <person name="Moreno M.A."/>
            <person name="Kamm K."/>
            <person name="Grimwood J."/>
            <person name="Schmutz J."/>
            <person name="Shapiro H."/>
            <person name="Grigoriev I.V."/>
            <person name="Buss L.W."/>
            <person name="Schierwater B."/>
            <person name="Dellaporta S.L."/>
            <person name="Rokhsar D.S."/>
        </authorList>
    </citation>
    <scope>NUCLEOTIDE SEQUENCE [LARGE SCALE GENOMIC DNA]</scope>
    <source>
        <strain evidence="12 13">Grell-BS-1999</strain>
    </source>
</reference>
<dbReference type="GeneID" id="6751680"/>
<evidence type="ECO:0000256" key="9">
    <source>
        <dbReference type="PIRSR" id="PIRSR640078-1"/>
    </source>
</evidence>
<protein>
    <recommendedName>
        <fullName evidence="2">protein-serine/threonine phosphatase</fullName>
        <ecNumber evidence="2">3.1.3.16</ecNumber>
    </recommendedName>
</protein>
<keyword evidence="5" id="KW-0460">Magnesium</keyword>
<dbReference type="KEGG" id="tad:TRIADDRAFT_15923"/>
<dbReference type="CDD" id="cd07521">
    <property type="entry name" value="HAD_FCP1-like"/>
    <property type="match status" value="1"/>
</dbReference>
<feature type="domain" description="FCP1 homology" evidence="11">
    <location>
        <begin position="10"/>
        <end position="168"/>
    </location>
</feature>
<dbReference type="PhylomeDB" id="B3RS78"/>
<proteinExistence type="predicted"/>
<keyword evidence="13" id="KW-1185">Reference proteome</keyword>
<dbReference type="InterPro" id="IPR004274">
    <property type="entry name" value="FCP1_dom"/>
</dbReference>
<dbReference type="Proteomes" id="UP000009022">
    <property type="component" value="Unassembled WGS sequence"/>
</dbReference>
<dbReference type="PROSITE" id="PS50969">
    <property type="entry name" value="FCP1"/>
    <property type="match status" value="1"/>
</dbReference>
<dbReference type="AlphaFoldDB" id="B3RS78"/>
<dbReference type="CTD" id="6751680"/>
<evidence type="ECO:0000313" key="13">
    <source>
        <dbReference type="Proteomes" id="UP000009022"/>
    </source>
</evidence>
<feature type="site" description="Transition state stabilizer" evidence="10">
    <location>
        <position position="76"/>
    </location>
</feature>
<dbReference type="OrthoDB" id="277011at2759"/>
<dbReference type="STRING" id="10228.B3RS78"/>
<dbReference type="SFLD" id="SFLDG01124">
    <property type="entry name" value="C0.1:_RNA_Pol_CTD_Phosphatase"/>
    <property type="match status" value="1"/>
</dbReference>
<evidence type="ECO:0000259" key="11">
    <source>
        <dbReference type="PROSITE" id="PS50969"/>
    </source>
</evidence>
<feature type="active site" description="Proton donor" evidence="9">
    <location>
        <position position="22"/>
    </location>
</feature>
<evidence type="ECO:0000256" key="7">
    <source>
        <dbReference type="ARBA" id="ARBA00047761"/>
    </source>
</evidence>
<accession>B3RS78</accession>
<dbReference type="Gene3D" id="3.40.50.1000">
    <property type="entry name" value="HAD superfamily/HAD-like"/>
    <property type="match status" value="1"/>
</dbReference>
<dbReference type="GO" id="GO:0046872">
    <property type="term" value="F:metal ion binding"/>
    <property type="evidence" value="ECO:0007669"/>
    <property type="project" value="UniProtKB-KW"/>
</dbReference>
<dbReference type="SFLD" id="SFLDS00003">
    <property type="entry name" value="Haloacid_Dehalogenase"/>
    <property type="match status" value="1"/>
</dbReference>
<dbReference type="InterPro" id="IPR011948">
    <property type="entry name" value="Dullard_phosphatase"/>
</dbReference>
<comment type="catalytic activity">
    <reaction evidence="7">
        <text>O-phospho-L-seryl-[protein] + H2O = L-seryl-[protein] + phosphate</text>
        <dbReference type="Rhea" id="RHEA:20629"/>
        <dbReference type="Rhea" id="RHEA-COMP:9863"/>
        <dbReference type="Rhea" id="RHEA-COMP:11604"/>
        <dbReference type="ChEBI" id="CHEBI:15377"/>
        <dbReference type="ChEBI" id="CHEBI:29999"/>
        <dbReference type="ChEBI" id="CHEBI:43474"/>
        <dbReference type="ChEBI" id="CHEBI:83421"/>
        <dbReference type="EC" id="3.1.3.16"/>
    </reaction>
</comment>
<dbReference type="SMART" id="SM00577">
    <property type="entry name" value="CPDc"/>
    <property type="match status" value="1"/>
</dbReference>
<comment type="catalytic activity">
    <reaction evidence="8">
        <text>O-phospho-L-threonyl-[protein] + H2O = L-threonyl-[protein] + phosphate</text>
        <dbReference type="Rhea" id="RHEA:47004"/>
        <dbReference type="Rhea" id="RHEA-COMP:11060"/>
        <dbReference type="Rhea" id="RHEA-COMP:11605"/>
        <dbReference type="ChEBI" id="CHEBI:15377"/>
        <dbReference type="ChEBI" id="CHEBI:30013"/>
        <dbReference type="ChEBI" id="CHEBI:43474"/>
        <dbReference type="ChEBI" id="CHEBI:61977"/>
        <dbReference type="EC" id="3.1.3.16"/>
    </reaction>
</comment>
<keyword evidence="4" id="KW-0378">Hydrolase</keyword>
<sequence>RYLLPPQQDLANKKKCVIIDLDETLVHSSFKPVKNADYIVPVEIDNIVHTVYVLKRPHIDKFLERMGQLFECVLFTASVSKYAEPVSKLLDKWNVFDNKLYRESCVYNRGFYVKDLSKLGRDLKSTVILDNSPTSYAFHPENAVPIRSWFDDPADNELLDLIPFFEGLAQADDV</sequence>
<dbReference type="OMA" id="AVPCQSW"/>
<dbReference type="FunCoup" id="B3RS78">
    <property type="interactions" value="610"/>
</dbReference>
<name>B3RS78_TRIAD</name>
<evidence type="ECO:0000256" key="10">
    <source>
        <dbReference type="PIRSR" id="PIRSR640078-3"/>
    </source>
</evidence>
<evidence type="ECO:0000256" key="5">
    <source>
        <dbReference type="ARBA" id="ARBA00022842"/>
    </source>
</evidence>
<dbReference type="NCBIfam" id="TIGR02251">
    <property type="entry name" value="HIF-SF_euk"/>
    <property type="match status" value="1"/>
</dbReference>
<evidence type="ECO:0000256" key="6">
    <source>
        <dbReference type="ARBA" id="ARBA00022912"/>
    </source>
</evidence>
<dbReference type="GO" id="GO:0008420">
    <property type="term" value="F:RNA polymerase II CTD heptapeptide repeat phosphatase activity"/>
    <property type="evidence" value="ECO:0000318"/>
    <property type="project" value="GO_Central"/>
</dbReference>
<dbReference type="PANTHER" id="PTHR12210">
    <property type="entry name" value="DULLARD PROTEIN PHOSPHATASE"/>
    <property type="match status" value="1"/>
</dbReference>
<feature type="non-terminal residue" evidence="12">
    <location>
        <position position="174"/>
    </location>
</feature>
<dbReference type="InParanoid" id="B3RS78"/>
<feature type="non-terminal residue" evidence="12">
    <location>
        <position position="1"/>
    </location>
</feature>
<dbReference type="EC" id="3.1.3.16" evidence="2"/>
<dbReference type="InterPro" id="IPR036412">
    <property type="entry name" value="HAD-like_sf"/>
</dbReference>
<evidence type="ECO:0000256" key="1">
    <source>
        <dbReference type="ARBA" id="ARBA00001946"/>
    </source>
</evidence>
<evidence type="ECO:0000256" key="3">
    <source>
        <dbReference type="ARBA" id="ARBA00022723"/>
    </source>
</evidence>
<dbReference type="FunFam" id="3.40.50.1000:FF:000192">
    <property type="entry name" value="CTD small phosphatase-like protein"/>
    <property type="match status" value="1"/>
</dbReference>
<dbReference type="InterPro" id="IPR023214">
    <property type="entry name" value="HAD_sf"/>
</dbReference>
<evidence type="ECO:0000313" key="12">
    <source>
        <dbReference type="EMBL" id="EDV27007.1"/>
    </source>
</evidence>
<gene>
    <name evidence="12" type="ORF">TRIADDRAFT_15923</name>
</gene>
<dbReference type="InterPro" id="IPR040078">
    <property type="entry name" value="RNA_Pol_CTD_Phosphatase"/>
</dbReference>
<dbReference type="eggNOG" id="KOG1605">
    <property type="taxonomic scope" value="Eukaryota"/>
</dbReference>
<dbReference type="RefSeq" id="XP_002111003.1">
    <property type="nucleotide sequence ID" value="XM_002110967.1"/>
</dbReference>
<keyword evidence="6" id="KW-0904">Protein phosphatase</keyword>
<keyword evidence="3" id="KW-0479">Metal-binding</keyword>
<dbReference type="EMBL" id="DS985243">
    <property type="protein sequence ID" value="EDV27007.1"/>
    <property type="molecule type" value="Genomic_DNA"/>
</dbReference>
<dbReference type="HOGENOM" id="CLU_020262_4_5_1"/>
<organism evidence="12 13">
    <name type="scientific">Trichoplax adhaerens</name>
    <name type="common">Trichoplax reptans</name>
    <dbReference type="NCBI Taxonomy" id="10228"/>
    <lineage>
        <taxon>Eukaryota</taxon>
        <taxon>Metazoa</taxon>
        <taxon>Placozoa</taxon>
        <taxon>Uniplacotomia</taxon>
        <taxon>Trichoplacea</taxon>
        <taxon>Trichoplacidae</taxon>
        <taxon>Trichoplax</taxon>
    </lineage>
</organism>
<comment type="cofactor">
    <cofactor evidence="1">
        <name>Mg(2+)</name>
        <dbReference type="ChEBI" id="CHEBI:18420"/>
    </cofactor>
</comment>
<evidence type="ECO:0000256" key="4">
    <source>
        <dbReference type="ARBA" id="ARBA00022801"/>
    </source>
</evidence>
<dbReference type="Pfam" id="PF03031">
    <property type="entry name" value="NIF"/>
    <property type="match status" value="1"/>
</dbReference>
<evidence type="ECO:0000256" key="8">
    <source>
        <dbReference type="ARBA" id="ARBA00048336"/>
    </source>
</evidence>
<feature type="site" description="Transition state stabilizer" evidence="10">
    <location>
        <position position="114"/>
    </location>
</feature>
<evidence type="ECO:0000256" key="2">
    <source>
        <dbReference type="ARBA" id="ARBA00013081"/>
    </source>
</evidence>